<keyword evidence="1" id="KW-0472">Membrane</keyword>
<evidence type="ECO:0000256" key="1">
    <source>
        <dbReference type="SAM" id="Phobius"/>
    </source>
</evidence>
<reference evidence="3" key="1">
    <citation type="submission" date="2019-04" db="EMBL/GenBank/DDBJ databases">
        <title>Complete genome sequence of Sphingomonas sp. W1-2-3.</title>
        <authorList>
            <person name="Im W.T."/>
        </authorList>
    </citation>
    <scope>NUCLEOTIDE SEQUENCE [LARGE SCALE GENOMIC DNA]</scope>
    <source>
        <strain evidence="3">W1-2-3</strain>
    </source>
</reference>
<evidence type="ECO:0000313" key="3">
    <source>
        <dbReference type="Proteomes" id="UP000298714"/>
    </source>
</evidence>
<keyword evidence="1" id="KW-1133">Transmembrane helix</keyword>
<feature type="transmembrane region" description="Helical" evidence="1">
    <location>
        <begin position="27"/>
        <end position="49"/>
    </location>
</feature>
<evidence type="ECO:0000313" key="2">
    <source>
        <dbReference type="EMBL" id="QCI80417.1"/>
    </source>
</evidence>
<accession>A0A4D7CAG7</accession>
<organism evidence="2 3">
    <name type="scientific">Hankyongella ginsenosidimutans</name>
    <dbReference type="NCBI Taxonomy" id="1763828"/>
    <lineage>
        <taxon>Bacteria</taxon>
        <taxon>Pseudomonadati</taxon>
        <taxon>Pseudomonadota</taxon>
        <taxon>Alphaproteobacteria</taxon>
        <taxon>Sphingomonadales</taxon>
        <taxon>Sphingomonadaceae</taxon>
        <taxon>Hankyongella</taxon>
    </lineage>
</organism>
<protein>
    <submittedName>
        <fullName evidence="2">Uncharacterized protein</fullName>
    </submittedName>
</protein>
<sequence>MGLDRTLGLWCQAGNAGFSGRLNHEKLAIRAGIGLALLVLMVVGASYALPRIVTVERAVVVGRSPPILYTMLASNRTYRLWAWWPEKSPPEVSYEAADYGAGARLVWRSGKAGAIAPSWR</sequence>
<dbReference type="RefSeq" id="WP_222873312.1">
    <property type="nucleotide sequence ID" value="NZ_CP039704.1"/>
</dbReference>
<keyword evidence="3" id="KW-1185">Reference proteome</keyword>
<proteinExistence type="predicted"/>
<dbReference type="AlphaFoldDB" id="A0A4D7CAG7"/>
<keyword evidence="1" id="KW-0812">Transmembrane</keyword>
<dbReference type="EMBL" id="CP039704">
    <property type="protein sequence ID" value="QCI80417.1"/>
    <property type="molecule type" value="Genomic_DNA"/>
</dbReference>
<dbReference type="Proteomes" id="UP000298714">
    <property type="component" value="Chromosome"/>
</dbReference>
<gene>
    <name evidence="2" type="ORF">E6W36_15530</name>
</gene>
<dbReference type="KEGG" id="hgn:E6W36_15530"/>
<name>A0A4D7CAG7_9SPHN</name>